<sequence>MEKKRVIPFERRAKYSAMEETRRVMDKGKLEFATDRPQLHSYRSKVMMNEPLEQLQNIWRSRVLSSGARNQPWFDKLQEYRNEV</sequence>
<organism evidence="1 2">
    <name type="scientific">Paenibacillus illinoisensis</name>
    <dbReference type="NCBI Taxonomy" id="59845"/>
    <lineage>
        <taxon>Bacteria</taxon>
        <taxon>Bacillati</taxon>
        <taxon>Bacillota</taxon>
        <taxon>Bacilli</taxon>
        <taxon>Bacillales</taxon>
        <taxon>Paenibacillaceae</taxon>
        <taxon>Paenibacillus</taxon>
    </lineage>
</organism>
<dbReference type="Proteomes" id="UP001618531">
    <property type="component" value="Unassembled WGS sequence"/>
</dbReference>
<reference evidence="1 2" key="1">
    <citation type="submission" date="2024-11" db="EMBL/GenBank/DDBJ databases">
        <title>Identification and Characterization of a Novel Fosfomycin Bacillithiol Transferase FosB8 in Paenibacillus illinoisensis.</title>
        <authorList>
            <person name="Lu W."/>
        </authorList>
    </citation>
    <scope>NUCLEOTIDE SEQUENCE [LARGE SCALE GENOMIC DNA]</scope>
    <source>
        <strain evidence="1 2">WP77</strain>
    </source>
</reference>
<keyword evidence="2" id="KW-1185">Reference proteome</keyword>
<proteinExistence type="predicted"/>
<name>A0ABW8I376_9BACL</name>
<protein>
    <submittedName>
        <fullName evidence="1">Uncharacterized protein</fullName>
    </submittedName>
</protein>
<dbReference type="RefSeq" id="WP_402878427.1">
    <property type="nucleotide sequence ID" value="NZ_JBIYSL010000007.1"/>
</dbReference>
<gene>
    <name evidence="1" type="ORF">ACINKY_25570</name>
</gene>
<evidence type="ECO:0000313" key="1">
    <source>
        <dbReference type="EMBL" id="MFK0525589.1"/>
    </source>
</evidence>
<comment type="caution">
    <text evidence="1">The sequence shown here is derived from an EMBL/GenBank/DDBJ whole genome shotgun (WGS) entry which is preliminary data.</text>
</comment>
<dbReference type="EMBL" id="JBIYSL010000007">
    <property type="protein sequence ID" value="MFK0525589.1"/>
    <property type="molecule type" value="Genomic_DNA"/>
</dbReference>
<accession>A0ABW8I376</accession>
<evidence type="ECO:0000313" key="2">
    <source>
        <dbReference type="Proteomes" id="UP001618531"/>
    </source>
</evidence>